<evidence type="ECO:0000256" key="1">
    <source>
        <dbReference type="RuleBase" id="RU004466"/>
    </source>
</evidence>
<protein>
    <recommendedName>
        <fullName evidence="4">Polyprenyl synthetase</fullName>
    </recommendedName>
</protein>
<dbReference type="EMBL" id="AP018448">
    <property type="protein sequence ID" value="BBC31533.1"/>
    <property type="molecule type" value="Genomic_DNA"/>
</dbReference>
<comment type="similarity">
    <text evidence="1">Belongs to the FPP/GGPP synthase family.</text>
</comment>
<evidence type="ECO:0008006" key="4">
    <source>
        <dbReference type="Google" id="ProtNLM"/>
    </source>
</evidence>
<dbReference type="Proteomes" id="UP001321542">
    <property type="component" value="Chromosome"/>
</dbReference>
<evidence type="ECO:0000313" key="2">
    <source>
        <dbReference type="EMBL" id="BBC31533.1"/>
    </source>
</evidence>
<evidence type="ECO:0000313" key="3">
    <source>
        <dbReference type="Proteomes" id="UP001321542"/>
    </source>
</evidence>
<dbReference type="InterPro" id="IPR000092">
    <property type="entry name" value="Polyprenyl_synt"/>
</dbReference>
<dbReference type="SUPFAM" id="SSF48576">
    <property type="entry name" value="Terpenoid synthases"/>
    <property type="match status" value="1"/>
</dbReference>
<reference evidence="2 3" key="1">
    <citation type="journal article" date="2010" name="ChemBioChem">
        <title>Cloning and characterization of the biosynthetic gene cluster of 16-membered macrolide antibiotic FD-891: involvement of a dual functional cytochrome P450 monooxygenase catalyzing epoxidation and hydroxylation.</title>
        <authorList>
            <person name="Kudo F."/>
            <person name="Motegi A."/>
            <person name="Mizoue K."/>
            <person name="Eguchi T."/>
        </authorList>
    </citation>
    <scope>NUCLEOTIDE SEQUENCE [LARGE SCALE GENOMIC DNA]</scope>
    <source>
        <strain evidence="2 3">A-8890</strain>
    </source>
</reference>
<gene>
    <name evidence="2" type="ORF">SGFS_028270</name>
</gene>
<organism evidence="2 3">
    <name type="scientific">Streptomyces graminofaciens</name>
    <dbReference type="NCBI Taxonomy" id="68212"/>
    <lineage>
        <taxon>Bacteria</taxon>
        <taxon>Bacillati</taxon>
        <taxon>Actinomycetota</taxon>
        <taxon>Actinomycetes</taxon>
        <taxon>Kitasatosporales</taxon>
        <taxon>Streptomycetaceae</taxon>
        <taxon>Streptomyces</taxon>
    </lineage>
</organism>
<keyword evidence="3" id="KW-1185">Reference proteome</keyword>
<dbReference type="InterPro" id="IPR008949">
    <property type="entry name" value="Isoprenoid_synthase_dom_sf"/>
</dbReference>
<dbReference type="Pfam" id="PF00348">
    <property type="entry name" value="polyprenyl_synt"/>
    <property type="match status" value="1"/>
</dbReference>
<dbReference type="Gene3D" id="1.10.600.10">
    <property type="entry name" value="Farnesyl Diphosphate Synthase"/>
    <property type="match status" value="1"/>
</dbReference>
<proteinExistence type="inferred from homology"/>
<keyword evidence="1" id="KW-0808">Transferase</keyword>
<name>A0ABN5VEZ7_9ACTN</name>
<sequence>MNQPSYFDLYRQVSADMDAEIRAALERLGPTSGSVREAISGLLRHQQMKYPLSVLPLLVHGAETGVHAPAVPLAAVHVLWWTSACYLDDLFDGHGVYAPAGLGSDEALLAAVIAGQALPIHVVQAQRVPDAVRNALTGEIVTCVISASEGQLRDLRGDTAGASRDSVVAAYRGKSGAPFGMITAMAAILSGVGSERTRSWREFGDVFGILWQLFNDQEDLLSGRDEDLRNGTVTYLLACALDEVSPGCREHVLELSAAARGSAEARTELLTVLLAPAVLRRFEKDLDAFRGEAHRLLAELGGAEPYLSMLRNLVDQSSGLYLTPSHRVLGKQPA</sequence>
<accession>A0ABN5VEZ7</accession>
<reference evidence="2 3" key="2">
    <citation type="journal article" date="2023" name="ChemBioChem">
        <title>Acyltransferase Domain Exchange between Two Independent Type I Polyketide Synthases in the Same Producer Strain of Macrolide Antibiotics.</title>
        <authorList>
            <person name="Kudo F."/>
            <person name="Kishikawa K."/>
            <person name="Tsuboi K."/>
            <person name="Kido T."/>
            <person name="Usui T."/>
            <person name="Hashimoto J."/>
            <person name="Shin-Ya K."/>
            <person name="Miyanaga A."/>
            <person name="Eguchi T."/>
        </authorList>
    </citation>
    <scope>NUCLEOTIDE SEQUENCE [LARGE SCALE GENOMIC DNA]</scope>
    <source>
        <strain evidence="2 3">A-8890</strain>
    </source>
</reference>